<evidence type="ECO:0000313" key="1">
    <source>
        <dbReference type="EMBL" id="KAJ9123986.1"/>
    </source>
</evidence>
<comment type="caution">
    <text evidence="1">The sequence shown here is derived from an EMBL/GenBank/DDBJ whole genome shotgun (WGS) entry which is preliminary data.</text>
</comment>
<dbReference type="EMBL" id="JASBWU010000002">
    <property type="protein sequence ID" value="KAJ9123986.1"/>
    <property type="molecule type" value="Genomic_DNA"/>
</dbReference>
<dbReference type="Proteomes" id="UP001243375">
    <property type="component" value="Unassembled WGS sequence"/>
</dbReference>
<organism evidence="1 2">
    <name type="scientific">Naganishia vaughanmartiniae</name>
    <dbReference type="NCBI Taxonomy" id="1424756"/>
    <lineage>
        <taxon>Eukaryota</taxon>
        <taxon>Fungi</taxon>
        <taxon>Dikarya</taxon>
        <taxon>Basidiomycota</taxon>
        <taxon>Agaricomycotina</taxon>
        <taxon>Tremellomycetes</taxon>
        <taxon>Filobasidiales</taxon>
        <taxon>Filobasidiaceae</taxon>
        <taxon>Naganishia</taxon>
    </lineage>
</organism>
<keyword evidence="2" id="KW-1185">Reference proteome</keyword>
<protein>
    <submittedName>
        <fullName evidence="1">Uncharacterized protein</fullName>
    </submittedName>
</protein>
<reference evidence="1" key="1">
    <citation type="submission" date="2023-04" db="EMBL/GenBank/DDBJ databases">
        <title>Draft Genome sequencing of Naganishia species isolated from polar environments using Oxford Nanopore Technology.</title>
        <authorList>
            <person name="Leo P."/>
            <person name="Venkateswaran K."/>
        </authorList>
    </citation>
    <scope>NUCLEOTIDE SEQUENCE</scope>
    <source>
        <strain evidence="1">MNA-CCFEE 5425</strain>
    </source>
</reference>
<accession>A0ACC2XLT1</accession>
<evidence type="ECO:0000313" key="2">
    <source>
        <dbReference type="Proteomes" id="UP001243375"/>
    </source>
</evidence>
<gene>
    <name evidence="1" type="ORF">QFC22_000778</name>
</gene>
<proteinExistence type="predicted"/>
<name>A0ACC2XLT1_9TREE</name>
<sequence>MTAVHATANATATASSSRSSLSAGNNEDIGEPPLSPSEQVEIELSKARELPSSFMSSLSAWWGSSERASVDSELRLLRRLPFFRTENQPDVAPTASNSNPLTARVSQVPIPTPPSSSTRPTTDKRWINTLSISTPESRAPENKKKAVVLTHGYGAAMGFMYRNWQVMGESASEIGRSAYAIDWLGMGRSARVDPKELEAGKKATVKERVEKAENFFLESLESWREAQGIEVMTLIGHSLGGYLSTAYALKYPSRVDRLVLLSPAGIPENPYAPVNSEGVNIEEFEAAAKELGEPQTAAVKGVKAQREGNTTPLEVKDSNHPPAVPGAGGVESGEKKRDNIPKAPTGRSRQLFAWAWEQGWSPFGIVRSLGPWGPMMVARYSSRRFAALSGEELRDMHDYCWSITRAKGSSEYCISHLLAPGAYARMPLVNRVDKLKIPVLFSCTYSQSIVDTRYHANSNTPLSDAADGDHDWMDIQGGRDAVKKMKEAGNNQGKVVEIPYAGHHLYLDNPKKTNAMLREEILAAGKTQHA</sequence>